<gene>
    <name evidence="1" type="ORF">ALC53_14216</name>
</gene>
<name>A0A195AU19_9HYME</name>
<dbReference type="EMBL" id="KQ976745">
    <property type="protein sequence ID" value="KYM75520.1"/>
    <property type="molecule type" value="Genomic_DNA"/>
</dbReference>
<proteinExistence type="predicted"/>
<dbReference type="Proteomes" id="UP000078540">
    <property type="component" value="Unassembled WGS sequence"/>
</dbReference>
<reference evidence="1 2" key="1">
    <citation type="submission" date="2015-09" db="EMBL/GenBank/DDBJ databases">
        <title>Atta colombica WGS genome.</title>
        <authorList>
            <person name="Nygaard S."/>
            <person name="Hu H."/>
            <person name="Boomsma J."/>
            <person name="Zhang G."/>
        </authorList>
    </citation>
    <scope>NUCLEOTIDE SEQUENCE [LARGE SCALE GENOMIC DNA]</scope>
    <source>
        <strain evidence="1">Treedump-2</strain>
        <tissue evidence="1">Whole body</tissue>
    </source>
</reference>
<accession>A0A195AU19</accession>
<protein>
    <submittedName>
        <fullName evidence="1">Uncharacterized protein</fullName>
    </submittedName>
</protein>
<dbReference type="AlphaFoldDB" id="A0A195AU19"/>
<evidence type="ECO:0000313" key="1">
    <source>
        <dbReference type="EMBL" id="KYM75520.1"/>
    </source>
</evidence>
<organism evidence="1 2">
    <name type="scientific">Atta colombica</name>
    <dbReference type="NCBI Taxonomy" id="520822"/>
    <lineage>
        <taxon>Eukaryota</taxon>
        <taxon>Metazoa</taxon>
        <taxon>Ecdysozoa</taxon>
        <taxon>Arthropoda</taxon>
        <taxon>Hexapoda</taxon>
        <taxon>Insecta</taxon>
        <taxon>Pterygota</taxon>
        <taxon>Neoptera</taxon>
        <taxon>Endopterygota</taxon>
        <taxon>Hymenoptera</taxon>
        <taxon>Apocrita</taxon>
        <taxon>Aculeata</taxon>
        <taxon>Formicoidea</taxon>
        <taxon>Formicidae</taxon>
        <taxon>Myrmicinae</taxon>
        <taxon>Atta</taxon>
    </lineage>
</organism>
<evidence type="ECO:0000313" key="2">
    <source>
        <dbReference type="Proteomes" id="UP000078540"/>
    </source>
</evidence>
<sequence length="119" mass="13658">MCEDQTLRREWFLSPSAPTSLPQLTVVDAPSFVGSFNRRRKSGHLGVPRLSALSPEVIIIEREAGEKTHPSRKWKIQLTKRQRQSVGKTLRGIGYLPVFIVKSENYIQNKLQIYPEKKL</sequence>
<keyword evidence="2" id="KW-1185">Reference proteome</keyword>